<reference evidence="1" key="1">
    <citation type="thesis" date="2020" institute="Technische Universitat Dresden" country="Dresden, Germany">
        <title>The Agarolytic System of Microbulbifer elongatus PORT2, Isolated from Batu Karas, Pangandaran West Java Indonesia.</title>
        <authorList>
            <person name="Anggraeni S.R."/>
        </authorList>
    </citation>
    <scope>NUCLEOTIDE SEQUENCE</scope>
    <source>
        <strain evidence="1">PORT2</strain>
    </source>
</reference>
<dbReference type="Gene3D" id="3.30.470.10">
    <property type="match status" value="1"/>
</dbReference>
<name>A0ABT1P2M1_9GAMM</name>
<evidence type="ECO:0000313" key="1">
    <source>
        <dbReference type="EMBL" id="MCQ3830375.1"/>
    </source>
</evidence>
<dbReference type="Pfam" id="PF01063">
    <property type="entry name" value="Aminotran_4"/>
    <property type="match status" value="1"/>
</dbReference>
<keyword evidence="2" id="KW-1185">Reference proteome</keyword>
<keyword evidence="1" id="KW-0808">Transferase</keyword>
<dbReference type="Proteomes" id="UP001205566">
    <property type="component" value="Unassembled WGS sequence"/>
</dbReference>
<dbReference type="RefSeq" id="WP_255875321.1">
    <property type="nucleotide sequence ID" value="NZ_JACASI010000033.1"/>
</dbReference>
<evidence type="ECO:0000313" key="2">
    <source>
        <dbReference type="Proteomes" id="UP001205566"/>
    </source>
</evidence>
<dbReference type="InterPro" id="IPR043132">
    <property type="entry name" value="BCAT-like_C"/>
</dbReference>
<sequence>MAPVGIHQPPLSVTDILPLFLSADGEQQSLAPDRAFQSGLLETMRAQAGSIPLLPLHLERLARSARLQSAQRRLIEESITAIAVRTQSWPWGARVRLRYGVLATGDDGHPQWDISAFPLSPSSSWDHGAVLALCKTHLSESDTRSPFADSSADSCGGSVPPEVRGCKLLVRGTYGQAAREWRSPDSRPEDAPQLEPLLCDPRGFVIEGCHSNLLVLRDGRWLTPNLGWYGVRGVMLHWLAGQVEIGEDDIRPPDLHKATELAVCNSVRGVVPARLLTEQPSRGGPQTIPPDTAPVVPGAAVSALQYRISEKLW</sequence>
<protein>
    <submittedName>
        <fullName evidence="1">Aminotransferase class IV</fullName>
    </submittedName>
</protein>
<proteinExistence type="predicted"/>
<dbReference type="InterPro" id="IPR043131">
    <property type="entry name" value="BCAT-like_N"/>
</dbReference>
<dbReference type="InterPro" id="IPR036038">
    <property type="entry name" value="Aminotransferase-like"/>
</dbReference>
<organism evidence="1 2">
    <name type="scientific">Microbulbifer elongatus</name>
    <dbReference type="NCBI Taxonomy" id="86173"/>
    <lineage>
        <taxon>Bacteria</taxon>
        <taxon>Pseudomonadati</taxon>
        <taxon>Pseudomonadota</taxon>
        <taxon>Gammaproteobacteria</taxon>
        <taxon>Cellvibrionales</taxon>
        <taxon>Microbulbiferaceae</taxon>
        <taxon>Microbulbifer</taxon>
    </lineage>
</organism>
<keyword evidence="1" id="KW-0032">Aminotransferase</keyword>
<gene>
    <name evidence="1" type="ORF">HXX02_13045</name>
</gene>
<comment type="caution">
    <text evidence="1">The sequence shown here is derived from an EMBL/GenBank/DDBJ whole genome shotgun (WGS) entry which is preliminary data.</text>
</comment>
<dbReference type="InterPro" id="IPR001544">
    <property type="entry name" value="Aminotrans_IV"/>
</dbReference>
<accession>A0ABT1P2M1</accession>
<dbReference type="SUPFAM" id="SSF56752">
    <property type="entry name" value="D-aminoacid aminotransferase-like PLP-dependent enzymes"/>
    <property type="match status" value="1"/>
</dbReference>
<dbReference type="EMBL" id="JACASI010000033">
    <property type="protein sequence ID" value="MCQ3830375.1"/>
    <property type="molecule type" value="Genomic_DNA"/>
</dbReference>
<dbReference type="Gene3D" id="3.20.10.10">
    <property type="entry name" value="D-amino Acid Aminotransferase, subunit A, domain 2"/>
    <property type="match status" value="1"/>
</dbReference>
<dbReference type="GO" id="GO:0008483">
    <property type="term" value="F:transaminase activity"/>
    <property type="evidence" value="ECO:0007669"/>
    <property type="project" value="UniProtKB-KW"/>
</dbReference>